<comment type="caution">
    <text evidence="1">The sequence shown here is derived from an EMBL/GenBank/DDBJ whole genome shotgun (WGS) entry which is preliminary data.</text>
</comment>
<dbReference type="EMBL" id="LAZR01028383">
    <property type="protein sequence ID" value="KKL62781.1"/>
    <property type="molecule type" value="Genomic_DNA"/>
</dbReference>
<organism evidence="1">
    <name type="scientific">marine sediment metagenome</name>
    <dbReference type="NCBI Taxonomy" id="412755"/>
    <lineage>
        <taxon>unclassified sequences</taxon>
        <taxon>metagenomes</taxon>
        <taxon>ecological metagenomes</taxon>
    </lineage>
</organism>
<sequence length="41" mass="4730">AGVRVTIRDFDVQEETDHKDEDGQFYEEGIYIQENGEVVQA</sequence>
<reference evidence="1" key="1">
    <citation type="journal article" date="2015" name="Nature">
        <title>Complex archaea that bridge the gap between prokaryotes and eukaryotes.</title>
        <authorList>
            <person name="Spang A."/>
            <person name="Saw J.H."/>
            <person name="Jorgensen S.L."/>
            <person name="Zaremba-Niedzwiedzka K."/>
            <person name="Martijn J."/>
            <person name="Lind A.E."/>
            <person name="van Eijk R."/>
            <person name="Schleper C."/>
            <person name="Guy L."/>
            <person name="Ettema T.J."/>
        </authorList>
    </citation>
    <scope>NUCLEOTIDE SEQUENCE</scope>
</reference>
<dbReference type="AlphaFoldDB" id="A0A0F9E9B6"/>
<feature type="non-terminal residue" evidence="1">
    <location>
        <position position="1"/>
    </location>
</feature>
<gene>
    <name evidence="1" type="ORF">LCGC14_2181720</name>
</gene>
<evidence type="ECO:0000313" key="1">
    <source>
        <dbReference type="EMBL" id="KKL62781.1"/>
    </source>
</evidence>
<accession>A0A0F9E9B6</accession>
<proteinExistence type="predicted"/>
<protein>
    <submittedName>
        <fullName evidence="1">Uncharacterized protein</fullName>
    </submittedName>
</protein>
<name>A0A0F9E9B6_9ZZZZ</name>